<dbReference type="EMBL" id="CP146256">
    <property type="protein sequence ID" value="XAH75937.1"/>
    <property type="molecule type" value="Genomic_DNA"/>
</dbReference>
<evidence type="ECO:0008006" key="3">
    <source>
        <dbReference type="Google" id="ProtNLM"/>
    </source>
</evidence>
<evidence type="ECO:0000313" key="2">
    <source>
        <dbReference type="Proteomes" id="UP001451571"/>
    </source>
</evidence>
<protein>
    <recommendedName>
        <fullName evidence="3">Phage protein</fullName>
    </recommendedName>
</protein>
<dbReference type="Proteomes" id="UP001451571">
    <property type="component" value="Chromosome"/>
</dbReference>
<evidence type="ECO:0000313" key="1">
    <source>
        <dbReference type="EMBL" id="XAH75937.1"/>
    </source>
</evidence>
<sequence length="123" mass="14122">MEKEYTWSYSENDELWQHDTFDSIEDCIADAKENYGIGADDTIAVGIVEPYVVSVDAETILENLEENAYEECGDAAESWIDYKKELIDQLSNRLTECVNQWLKETGNEPHFYKIVGVKTITVE</sequence>
<dbReference type="RefSeq" id="WP_342759513.1">
    <property type="nucleotide sequence ID" value="NZ_CP146256.1"/>
</dbReference>
<organism evidence="1 2">
    <name type="scientific">Kineothrix sedimenti</name>
    <dbReference type="NCBI Taxonomy" id="3123317"/>
    <lineage>
        <taxon>Bacteria</taxon>
        <taxon>Bacillati</taxon>
        <taxon>Bacillota</taxon>
        <taxon>Clostridia</taxon>
        <taxon>Lachnospirales</taxon>
        <taxon>Lachnospiraceae</taxon>
        <taxon>Kineothrix</taxon>
    </lineage>
</organism>
<gene>
    <name evidence="1" type="ORF">V6984_09320</name>
</gene>
<proteinExistence type="predicted"/>
<keyword evidence="2" id="KW-1185">Reference proteome</keyword>
<name>A0ABZ3F1Y1_9FIRM</name>
<accession>A0ABZ3F1Y1</accession>
<reference evidence="1 2" key="1">
    <citation type="submission" date="2024-02" db="EMBL/GenBank/DDBJ databases">
        <title>Bacterial strain from lacustrine sediment.</title>
        <authorList>
            <person name="Petit C."/>
            <person name="Fadhlaoui K."/>
        </authorList>
    </citation>
    <scope>NUCLEOTIDE SEQUENCE [LARGE SCALE GENOMIC DNA]</scope>
    <source>
        <strain evidence="1 2">IPX-CK</strain>
    </source>
</reference>